<evidence type="ECO:0000313" key="3">
    <source>
        <dbReference type="Proteomes" id="UP000184185"/>
    </source>
</evidence>
<evidence type="ECO:0000259" key="1">
    <source>
        <dbReference type="Pfam" id="PF01396"/>
    </source>
</evidence>
<keyword evidence="3" id="KW-1185">Reference proteome</keyword>
<dbReference type="EMBL" id="FQYQ01000003">
    <property type="protein sequence ID" value="SHI64316.1"/>
    <property type="molecule type" value="Genomic_DNA"/>
</dbReference>
<dbReference type="InterPro" id="IPR013498">
    <property type="entry name" value="Topo_IA_Znf"/>
</dbReference>
<feature type="domain" description="DNA topoisomerase type IA zn finger" evidence="1">
    <location>
        <begin position="78"/>
        <end position="116"/>
    </location>
</feature>
<sequence length="117" mass="13267">MIRCDQLINYLKSLKTECRDSTKAMLKTGEHLLAMNDTERNDYLKKYADLVAEVNNTSSTTDEVVEEKVDVNRENNLICPRCGGQLVLRTAKQGSNAGNQLYGCSNYPKCRFIKNLE</sequence>
<dbReference type="RefSeq" id="WP_242939573.1">
    <property type="nucleotide sequence ID" value="NZ_FQYQ01000003.1"/>
</dbReference>
<gene>
    <name evidence="2" type="ORF">SAMN02745725_00816</name>
</gene>
<dbReference type="Proteomes" id="UP000184185">
    <property type="component" value="Unassembled WGS sequence"/>
</dbReference>
<organism evidence="2 3">
    <name type="scientific">Pseudobutyrivibrio xylanivorans DSM 14809</name>
    <dbReference type="NCBI Taxonomy" id="1123012"/>
    <lineage>
        <taxon>Bacteria</taxon>
        <taxon>Bacillati</taxon>
        <taxon>Bacillota</taxon>
        <taxon>Clostridia</taxon>
        <taxon>Lachnospirales</taxon>
        <taxon>Lachnospiraceae</taxon>
        <taxon>Pseudobutyrivibrio</taxon>
    </lineage>
</organism>
<protein>
    <submittedName>
        <fullName evidence="2">Topoisomerase DNA binding C4 zinc finger</fullName>
    </submittedName>
</protein>
<proteinExistence type="predicted"/>
<reference evidence="2 3" key="1">
    <citation type="submission" date="2016-11" db="EMBL/GenBank/DDBJ databases">
        <authorList>
            <person name="Jaros S."/>
            <person name="Januszkiewicz K."/>
            <person name="Wedrychowicz H."/>
        </authorList>
    </citation>
    <scope>NUCLEOTIDE SEQUENCE [LARGE SCALE GENOMIC DNA]</scope>
    <source>
        <strain evidence="2 3">DSM 14809</strain>
    </source>
</reference>
<dbReference type="GO" id="GO:0006265">
    <property type="term" value="P:DNA topological change"/>
    <property type="evidence" value="ECO:0007669"/>
    <property type="project" value="InterPro"/>
</dbReference>
<dbReference type="GO" id="GO:0003677">
    <property type="term" value="F:DNA binding"/>
    <property type="evidence" value="ECO:0007669"/>
    <property type="project" value="InterPro"/>
</dbReference>
<dbReference type="GO" id="GO:0003916">
    <property type="term" value="F:DNA topoisomerase activity"/>
    <property type="evidence" value="ECO:0007669"/>
    <property type="project" value="InterPro"/>
</dbReference>
<keyword evidence="2" id="KW-0413">Isomerase</keyword>
<evidence type="ECO:0000313" key="2">
    <source>
        <dbReference type="EMBL" id="SHI64316.1"/>
    </source>
</evidence>
<dbReference type="SUPFAM" id="SSF57783">
    <property type="entry name" value="Zinc beta-ribbon"/>
    <property type="match status" value="1"/>
</dbReference>
<dbReference type="GO" id="GO:0005694">
    <property type="term" value="C:chromosome"/>
    <property type="evidence" value="ECO:0007669"/>
    <property type="project" value="InterPro"/>
</dbReference>
<dbReference type="AlphaFoldDB" id="A0A1M6CTL3"/>
<name>A0A1M6CTL3_PSEXY</name>
<accession>A0A1M6CTL3</accession>
<dbReference type="Pfam" id="PF01396">
    <property type="entry name" value="Zn_ribbon_Top1"/>
    <property type="match status" value="1"/>
</dbReference>
<dbReference type="Gene3D" id="3.30.65.10">
    <property type="entry name" value="Bacterial Topoisomerase I, domain 1"/>
    <property type="match status" value="1"/>
</dbReference>